<proteinExistence type="predicted"/>
<gene>
    <name evidence="17" type="ORF">CXQ85_002333</name>
</gene>
<evidence type="ECO:0000256" key="2">
    <source>
        <dbReference type="ARBA" id="ARBA00004574"/>
    </source>
</evidence>
<dbReference type="GO" id="GO:0003690">
    <property type="term" value="F:double-stranded DNA binding"/>
    <property type="evidence" value="ECO:0007669"/>
    <property type="project" value="TreeGrafter"/>
</dbReference>
<keyword evidence="12" id="KW-0233">DNA recombination</keyword>
<keyword evidence="9" id="KW-0067">ATP-binding</keyword>
<dbReference type="GO" id="GO:0006310">
    <property type="term" value="P:DNA recombination"/>
    <property type="evidence" value="ECO:0007669"/>
    <property type="project" value="UniProtKB-KW"/>
</dbReference>
<evidence type="ECO:0000256" key="3">
    <source>
        <dbReference type="ARBA" id="ARBA00012551"/>
    </source>
</evidence>
<keyword evidence="11" id="KW-0238">DNA-binding</keyword>
<dbReference type="InterPro" id="IPR005161">
    <property type="entry name" value="Ku_N"/>
</dbReference>
<accession>A0A2V1ARP6</accession>
<protein>
    <recommendedName>
        <fullName evidence="3">DNA helicase</fullName>
        <ecNumber evidence="3">3.6.4.12</ecNumber>
    </recommendedName>
</protein>
<evidence type="ECO:0000256" key="12">
    <source>
        <dbReference type="ARBA" id="ARBA00023172"/>
    </source>
</evidence>
<dbReference type="GO" id="GO:0000781">
    <property type="term" value="C:chromosome, telomeric region"/>
    <property type="evidence" value="ECO:0007669"/>
    <property type="project" value="UniProtKB-SubCell"/>
</dbReference>
<dbReference type="PANTHER" id="PTHR12604">
    <property type="entry name" value="KU AUTOANTIGEN DNA HELICASE"/>
    <property type="match status" value="1"/>
</dbReference>
<evidence type="ECO:0000256" key="9">
    <source>
        <dbReference type="ARBA" id="ARBA00022840"/>
    </source>
</evidence>
<reference evidence="17 18" key="1">
    <citation type="submission" date="2017-12" db="EMBL/GenBank/DDBJ databases">
        <title>Genome Sequence of a Multidrug-Resistant Candida haemulonii Isolate from a Patient with Chronic Leg Ulcers in Israel.</title>
        <authorList>
            <person name="Chow N.A."/>
            <person name="Gade L."/>
            <person name="Batra D."/>
            <person name="Rowe L.A."/>
            <person name="Ben-Ami R."/>
            <person name="Loparev V.N."/>
            <person name="Litvintseva A.P."/>
        </authorList>
    </citation>
    <scope>NUCLEOTIDE SEQUENCE [LARGE SCALE GENOMIC DNA]</scope>
    <source>
        <strain evidence="17 18">B11899</strain>
    </source>
</reference>
<dbReference type="Pfam" id="PF03731">
    <property type="entry name" value="Ku_N"/>
    <property type="match status" value="1"/>
</dbReference>
<dbReference type="RefSeq" id="XP_025341479.1">
    <property type="nucleotide sequence ID" value="XM_025486014.1"/>
</dbReference>
<keyword evidence="6" id="KW-0227">DNA damage</keyword>
<evidence type="ECO:0000256" key="15">
    <source>
        <dbReference type="SAM" id="MobiDB-lite"/>
    </source>
</evidence>
<feature type="compositionally biased region" description="Acidic residues" evidence="15">
    <location>
        <begin position="617"/>
        <end position="629"/>
    </location>
</feature>
<evidence type="ECO:0000256" key="13">
    <source>
        <dbReference type="ARBA" id="ARBA00023204"/>
    </source>
</evidence>
<evidence type="ECO:0000256" key="14">
    <source>
        <dbReference type="ARBA" id="ARBA00023242"/>
    </source>
</evidence>
<evidence type="ECO:0000256" key="10">
    <source>
        <dbReference type="ARBA" id="ARBA00022895"/>
    </source>
</evidence>
<keyword evidence="7" id="KW-0378">Hydrolase</keyword>
<evidence type="ECO:0000313" key="18">
    <source>
        <dbReference type="Proteomes" id="UP000244309"/>
    </source>
</evidence>
<evidence type="ECO:0000256" key="8">
    <source>
        <dbReference type="ARBA" id="ARBA00022806"/>
    </source>
</evidence>
<dbReference type="VEuPathDB" id="FungiDB:CXQ85_002333"/>
<evidence type="ECO:0000313" key="17">
    <source>
        <dbReference type="EMBL" id="PVH20539.1"/>
    </source>
</evidence>
<keyword evidence="13" id="KW-0234">DNA repair</keyword>
<keyword evidence="8" id="KW-0347">Helicase</keyword>
<dbReference type="InterPro" id="IPR016194">
    <property type="entry name" value="SPOC-like_C_dom_sf"/>
</dbReference>
<dbReference type="Pfam" id="PF02735">
    <property type="entry name" value="Ku"/>
    <property type="match status" value="1"/>
</dbReference>
<dbReference type="InterPro" id="IPR036465">
    <property type="entry name" value="vWFA_dom_sf"/>
</dbReference>
<evidence type="ECO:0000259" key="16">
    <source>
        <dbReference type="SMART" id="SM00559"/>
    </source>
</evidence>
<comment type="caution">
    <text evidence="17">The sequence shown here is derived from an EMBL/GenBank/DDBJ whole genome shotgun (WGS) entry which is preliminary data.</text>
</comment>
<keyword evidence="5" id="KW-0547">Nucleotide-binding</keyword>
<feature type="region of interest" description="Disordered" evidence="15">
    <location>
        <begin position="599"/>
        <end position="629"/>
    </location>
</feature>
<feature type="domain" description="Ku" evidence="16">
    <location>
        <begin position="300"/>
        <end position="443"/>
    </location>
</feature>
<evidence type="ECO:0000256" key="4">
    <source>
        <dbReference type="ARBA" id="ARBA00022454"/>
    </source>
</evidence>
<evidence type="ECO:0000256" key="7">
    <source>
        <dbReference type="ARBA" id="ARBA00022801"/>
    </source>
</evidence>
<dbReference type="InterPro" id="IPR006164">
    <property type="entry name" value="DNA_bd_Ku70/Ku80"/>
</dbReference>
<evidence type="ECO:0000256" key="5">
    <source>
        <dbReference type="ARBA" id="ARBA00022741"/>
    </source>
</evidence>
<dbReference type="PANTHER" id="PTHR12604:SF4">
    <property type="entry name" value="X-RAY REPAIR CROSS-COMPLEMENTING PROTEIN 5"/>
    <property type="match status" value="1"/>
</dbReference>
<evidence type="ECO:0000256" key="11">
    <source>
        <dbReference type="ARBA" id="ARBA00023125"/>
    </source>
</evidence>
<dbReference type="GeneID" id="37007664"/>
<dbReference type="GO" id="GO:0043564">
    <property type="term" value="C:Ku70:Ku80 complex"/>
    <property type="evidence" value="ECO:0007669"/>
    <property type="project" value="TreeGrafter"/>
</dbReference>
<dbReference type="GO" id="GO:0006303">
    <property type="term" value="P:double-strand break repair via nonhomologous end joining"/>
    <property type="evidence" value="ECO:0007669"/>
    <property type="project" value="InterPro"/>
</dbReference>
<dbReference type="EMBL" id="PKFO01000003">
    <property type="protein sequence ID" value="PVH20539.1"/>
    <property type="molecule type" value="Genomic_DNA"/>
</dbReference>
<comment type="subcellular location">
    <subcellularLocation>
        <location evidence="2">Chromosome</location>
        <location evidence="2">Telomere</location>
    </subcellularLocation>
    <subcellularLocation>
        <location evidence="1">Nucleus</location>
    </subcellularLocation>
</comment>
<dbReference type="Gene3D" id="3.40.50.410">
    <property type="entry name" value="von Willebrand factor, type A domain"/>
    <property type="match status" value="1"/>
</dbReference>
<dbReference type="STRING" id="45357.A0A2V1ARP6"/>
<organism evidence="17 18">
    <name type="scientific">Candidozyma haemuli</name>
    <dbReference type="NCBI Taxonomy" id="45357"/>
    <lineage>
        <taxon>Eukaryota</taxon>
        <taxon>Fungi</taxon>
        <taxon>Dikarya</taxon>
        <taxon>Ascomycota</taxon>
        <taxon>Saccharomycotina</taxon>
        <taxon>Pichiomycetes</taxon>
        <taxon>Metschnikowiaceae</taxon>
        <taxon>Candidozyma</taxon>
    </lineage>
</organism>
<evidence type="ECO:0000256" key="6">
    <source>
        <dbReference type="ARBA" id="ARBA00022763"/>
    </source>
</evidence>
<evidence type="ECO:0000256" key="1">
    <source>
        <dbReference type="ARBA" id="ARBA00004123"/>
    </source>
</evidence>
<dbReference type="SUPFAM" id="SSF100939">
    <property type="entry name" value="SPOC domain-like"/>
    <property type="match status" value="1"/>
</dbReference>
<keyword evidence="4" id="KW-0158">Chromosome</keyword>
<dbReference type="GO" id="GO:0003678">
    <property type="term" value="F:DNA helicase activity"/>
    <property type="evidence" value="ECO:0007669"/>
    <property type="project" value="UniProtKB-EC"/>
</dbReference>
<dbReference type="GO" id="GO:0016787">
    <property type="term" value="F:hydrolase activity"/>
    <property type="evidence" value="ECO:0007669"/>
    <property type="project" value="UniProtKB-KW"/>
</dbReference>
<dbReference type="EC" id="3.6.4.12" evidence="3"/>
<dbReference type="SMART" id="SM00559">
    <property type="entry name" value="Ku78"/>
    <property type="match status" value="1"/>
</dbReference>
<dbReference type="GO" id="GO:0000723">
    <property type="term" value="P:telomere maintenance"/>
    <property type="evidence" value="ECO:0007669"/>
    <property type="project" value="TreeGrafter"/>
</dbReference>
<keyword evidence="10" id="KW-0779">Telomere</keyword>
<dbReference type="Proteomes" id="UP000244309">
    <property type="component" value="Unassembled WGS sequence"/>
</dbReference>
<keyword evidence="14" id="KW-0539">Nucleus</keyword>
<dbReference type="GO" id="GO:0005524">
    <property type="term" value="F:ATP binding"/>
    <property type="evidence" value="ECO:0007669"/>
    <property type="project" value="UniProtKB-KW"/>
</dbReference>
<dbReference type="GO" id="GO:0042162">
    <property type="term" value="F:telomeric DNA binding"/>
    <property type="evidence" value="ECO:0007669"/>
    <property type="project" value="TreeGrafter"/>
</dbReference>
<dbReference type="SUPFAM" id="SSF53300">
    <property type="entry name" value="vWA-like"/>
    <property type="match status" value="1"/>
</dbReference>
<sequence>MADKELTVFVVDLHPEARPSHDYLFDVLAGKLLKGLKTDYVSVVAYHSSNTEHKLADKGVFPGIEVLIDFKVPSYDSLSLLKKKLVVNDDWDTSQSDSFQSLIFSLSLLEDTKKKAFTRNIVVLTGNRSPLESLTEEKADSIPRLLQNLNVNLVVVVSDLQNGSDGQAKWTLLQPAFTKYVLMSSDEARFVTQNVPPAKKTRPLPIYKGELRFSSNFSSVLEDTSYNAEADDNALAWPVEVYPAAKKESASTSMHDYLVDNGKLVRLERKTSHYVWSKNEEYQRPEYPDEEDVDQKKFDKVEVESKDFTSGFKFSNYDLIALDEDLMDSAKLKIFSSFDILSFIKADSIPQAYLTSETFFVVPEKMASLRTSLNHSAFVKALYDLEVAALTRFVRKQAKEVELGALLPIKVKDGDTFSYNFLLVRLPFKEDEKIGNFPVLSEGRQEVKSEQSTLMEQFIDSRTLKPDSKATGVFANTRVTMRQSDSAKLPLPGADGNDKLLVSAPSQVRFLRYIKTILIKSLEADDLNEFFMQKDFVNNVIRDGSGFTNFFNLNNCLNQDATNTDAWLQKLSSSSKSLSKRLVDESDISFVRKADIKKKKGARAGDAFSTKGNYGADEGDYDEVPDFGF</sequence>
<dbReference type="Gene3D" id="2.40.290.10">
    <property type="match status" value="1"/>
</dbReference>
<dbReference type="AlphaFoldDB" id="A0A2V1ARP6"/>
<keyword evidence="18" id="KW-1185">Reference proteome</keyword>
<dbReference type="OrthoDB" id="30826at2759"/>
<name>A0A2V1ARP6_9ASCO</name>